<protein>
    <recommendedName>
        <fullName evidence="3">RNA-directed DNA polymerase from mobile element jockey</fullName>
    </recommendedName>
</protein>
<evidence type="ECO:0000313" key="1">
    <source>
        <dbReference type="EMBL" id="MPC74570.1"/>
    </source>
</evidence>
<comment type="caution">
    <text evidence="1">The sequence shown here is derived from an EMBL/GenBank/DDBJ whole genome shotgun (WGS) entry which is preliminary data.</text>
</comment>
<dbReference type="AlphaFoldDB" id="A0A5B7HQ54"/>
<evidence type="ECO:0000313" key="2">
    <source>
        <dbReference type="Proteomes" id="UP000324222"/>
    </source>
</evidence>
<accession>A0A5B7HQ54</accession>
<organism evidence="1 2">
    <name type="scientific">Portunus trituberculatus</name>
    <name type="common">Swimming crab</name>
    <name type="synonym">Neptunus trituberculatus</name>
    <dbReference type="NCBI Taxonomy" id="210409"/>
    <lineage>
        <taxon>Eukaryota</taxon>
        <taxon>Metazoa</taxon>
        <taxon>Ecdysozoa</taxon>
        <taxon>Arthropoda</taxon>
        <taxon>Crustacea</taxon>
        <taxon>Multicrustacea</taxon>
        <taxon>Malacostraca</taxon>
        <taxon>Eumalacostraca</taxon>
        <taxon>Eucarida</taxon>
        <taxon>Decapoda</taxon>
        <taxon>Pleocyemata</taxon>
        <taxon>Brachyura</taxon>
        <taxon>Eubrachyura</taxon>
        <taxon>Portunoidea</taxon>
        <taxon>Portunidae</taxon>
        <taxon>Portuninae</taxon>
        <taxon>Portunus</taxon>
    </lineage>
</organism>
<dbReference type="EMBL" id="VSRR010039197">
    <property type="protein sequence ID" value="MPC74570.1"/>
    <property type="molecule type" value="Genomic_DNA"/>
</dbReference>
<dbReference type="Proteomes" id="UP000324222">
    <property type="component" value="Unassembled WGS sequence"/>
</dbReference>
<gene>
    <name evidence="1" type="ORF">E2C01_068933</name>
</gene>
<keyword evidence="2" id="KW-1185">Reference proteome</keyword>
<evidence type="ECO:0008006" key="3">
    <source>
        <dbReference type="Google" id="ProtNLM"/>
    </source>
</evidence>
<sequence length="192" mass="21642">MLAQTVSDLMYENVVNCKSKMCGADEEDNVGRWERLLEDKDDVRVWKAVNWKGEYGYDQGKDEQCPSDEEFKKHFEAVLNPPDVVNLSHTDVTTITSVPVLDEPILPHQVSDQIKNMKVDNACGPDGLSPGVLSLLPAHWILTLPTLLNNVFLSGVYPDSWRRAKVFTKYKRGNMCDTNNYRGISVINAIAK</sequence>
<name>A0A5B7HQ54_PORTR</name>
<dbReference type="OrthoDB" id="6378859at2759"/>
<proteinExistence type="predicted"/>
<reference evidence="1 2" key="1">
    <citation type="submission" date="2019-05" db="EMBL/GenBank/DDBJ databases">
        <title>Another draft genome of Portunus trituberculatus and its Hox gene families provides insights of decapod evolution.</title>
        <authorList>
            <person name="Jeong J.-H."/>
            <person name="Song I."/>
            <person name="Kim S."/>
            <person name="Choi T."/>
            <person name="Kim D."/>
            <person name="Ryu S."/>
            <person name="Kim W."/>
        </authorList>
    </citation>
    <scope>NUCLEOTIDE SEQUENCE [LARGE SCALE GENOMIC DNA]</scope>
    <source>
        <tissue evidence="1">Muscle</tissue>
    </source>
</reference>